<keyword evidence="2" id="KW-0378">Hydrolase</keyword>
<evidence type="ECO:0000256" key="1">
    <source>
        <dbReference type="ARBA" id="ARBA00008324"/>
    </source>
</evidence>
<dbReference type="Pfam" id="PF03061">
    <property type="entry name" value="4HBT"/>
    <property type="match status" value="1"/>
</dbReference>
<accession>G8TTX1</accession>
<dbReference type="InterPro" id="IPR006683">
    <property type="entry name" value="Thioestr_dom"/>
</dbReference>
<dbReference type="InterPro" id="IPR029069">
    <property type="entry name" value="HotDog_dom_sf"/>
</dbReference>
<dbReference type="Gene3D" id="3.10.129.10">
    <property type="entry name" value="Hotdog Thioesterase"/>
    <property type="match status" value="1"/>
</dbReference>
<reference evidence="5" key="1">
    <citation type="submission" date="2011-12" db="EMBL/GenBank/DDBJ databases">
        <title>The complete genome of chromosome of Sulfobacillus acidophilus DSM 10332.</title>
        <authorList>
            <person name="Lucas S."/>
            <person name="Han J."/>
            <person name="Lapidus A."/>
            <person name="Bruce D."/>
            <person name="Goodwin L."/>
            <person name="Pitluck S."/>
            <person name="Peters L."/>
            <person name="Kyrpides N."/>
            <person name="Mavromatis K."/>
            <person name="Ivanova N."/>
            <person name="Mikhailova N."/>
            <person name="Chertkov O."/>
            <person name="Saunders E."/>
            <person name="Detter J.C."/>
            <person name="Tapia R."/>
            <person name="Han C."/>
            <person name="Land M."/>
            <person name="Hauser L."/>
            <person name="Markowitz V."/>
            <person name="Cheng J.-F."/>
            <person name="Hugenholtz P."/>
            <person name="Woyke T."/>
            <person name="Wu D."/>
            <person name="Pukall R."/>
            <person name="Gehrich-Schroeter G."/>
            <person name="Schneider S."/>
            <person name="Klenk H.-P."/>
            <person name="Eisen J.A."/>
        </authorList>
    </citation>
    <scope>NUCLEOTIDE SEQUENCE [LARGE SCALE GENOMIC DNA]</scope>
    <source>
        <strain evidence="5">ATCC 700253 / DSM 10332 / NAL</strain>
    </source>
</reference>
<dbReference type="GO" id="GO:0005829">
    <property type="term" value="C:cytosol"/>
    <property type="evidence" value="ECO:0007669"/>
    <property type="project" value="TreeGrafter"/>
</dbReference>
<protein>
    <submittedName>
        <fullName evidence="4">Phenylacetic acid degradation-related protein</fullName>
    </submittedName>
</protein>
<dbReference type="KEGG" id="sap:Sulac_1062"/>
<dbReference type="CDD" id="cd03443">
    <property type="entry name" value="PaaI_thioesterase"/>
    <property type="match status" value="1"/>
</dbReference>
<dbReference type="STRING" id="679936.Sulac_1062"/>
<dbReference type="AlphaFoldDB" id="G8TTX1"/>
<dbReference type="InterPro" id="IPR003736">
    <property type="entry name" value="PAAI_dom"/>
</dbReference>
<evidence type="ECO:0000313" key="4">
    <source>
        <dbReference type="EMBL" id="AEW04562.1"/>
    </source>
</evidence>
<organism evidence="4 5">
    <name type="scientific">Sulfobacillus acidophilus (strain ATCC 700253 / DSM 10332 / NAL)</name>
    <dbReference type="NCBI Taxonomy" id="679936"/>
    <lineage>
        <taxon>Bacteria</taxon>
        <taxon>Bacillati</taxon>
        <taxon>Bacillota</taxon>
        <taxon>Clostridia</taxon>
        <taxon>Eubacteriales</taxon>
        <taxon>Clostridiales Family XVII. Incertae Sedis</taxon>
        <taxon>Sulfobacillus</taxon>
    </lineage>
</organism>
<dbReference type="EMBL" id="CP003179">
    <property type="protein sequence ID" value="AEW04562.1"/>
    <property type="molecule type" value="Genomic_DNA"/>
</dbReference>
<comment type="similarity">
    <text evidence="1">Belongs to the thioesterase PaaI family.</text>
</comment>
<evidence type="ECO:0000256" key="2">
    <source>
        <dbReference type="ARBA" id="ARBA00022801"/>
    </source>
</evidence>
<dbReference type="HOGENOM" id="CLU_089876_13_2_9"/>
<proteinExistence type="inferred from homology"/>
<reference evidence="4 5" key="2">
    <citation type="journal article" date="2012" name="Stand. Genomic Sci.">
        <title>Complete genome sequence of the moderately thermophilic mineral-sulfide-oxidizing firmicute Sulfobacillus acidophilus type strain (NAL(T)).</title>
        <authorList>
            <person name="Anderson I."/>
            <person name="Chertkov O."/>
            <person name="Chen A."/>
            <person name="Saunders E."/>
            <person name="Lapidus A."/>
            <person name="Nolan M."/>
            <person name="Lucas S."/>
            <person name="Hammon N."/>
            <person name="Deshpande S."/>
            <person name="Cheng J.F."/>
            <person name="Han C."/>
            <person name="Tapia R."/>
            <person name="Goodwin L.A."/>
            <person name="Pitluck S."/>
            <person name="Liolios K."/>
            <person name="Pagani I."/>
            <person name="Ivanova N."/>
            <person name="Mikhailova N."/>
            <person name="Pati A."/>
            <person name="Palaniappan K."/>
            <person name="Land M."/>
            <person name="Pan C."/>
            <person name="Rohde M."/>
            <person name="Pukall R."/>
            <person name="Goker M."/>
            <person name="Detter J.C."/>
            <person name="Woyke T."/>
            <person name="Bristow J."/>
            <person name="Eisen J.A."/>
            <person name="Markowitz V."/>
            <person name="Hugenholtz P."/>
            <person name="Kyrpides N.C."/>
            <person name="Klenk H.P."/>
            <person name="Mavromatis K."/>
        </authorList>
    </citation>
    <scope>NUCLEOTIDE SEQUENCE [LARGE SCALE GENOMIC DNA]</scope>
    <source>
        <strain evidence="5">ATCC 700253 / DSM 10332 / NAL</strain>
    </source>
</reference>
<dbReference type="PANTHER" id="PTHR43240">
    <property type="entry name" value="1,4-DIHYDROXY-2-NAPHTHOYL-COA THIOESTERASE 1"/>
    <property type="match status" value="1"/>
</dbReference>
<dbReference type="GO" id="GO:0061522">
    <property type="term" value="F:1,4-dihydroxy-2-naphthoyl-CoA thioesterase activity"/>
    <property type="evidence" value="ECO:0007669"/>
    <property type="project" value="TreeGrafter"/>
</dbReference>
<name>G8TTX1_SULAD</name>
<dbReference type="PANTHER" id="PTHR43240:SF5">
    <property type="entry name" value="1,4-DIHYDROXY-2-NAPHTHOYL-COA THIOESTERASE 1"/>
    <property type="match status" value="1"/>
</dbReference>
<dbReference type="Proteomes" id="UP000005439">
    <property type="component" value="Chromosome"/>
</dbReference>
<feature type="domain" description="Thioesterase" evidence="3">
    <location>
        <begin position="38"/>
        <end position="116"/>
    </location>
</feature>
<dbReference type="NCBIfam" id="TIGR00369">
    <property type="entry name" value="unchar_dom_1"/>
    <property type="match status" value="1"/>
</dbReference>
<dbReference type="PATRIC" id="fig|679936.5.peg.1121"/>
<evidence type="ECO:0000313" key="5">
    <source>
        <dbReference type="Proteomes" id="UP000005439"/>
    </source>
</evidence>
<keyword evidence="5" id="KW-1185">Reference proteome</keyword>
<gene>
    <name evidence="4" type="ordered locus">Sulac_1062</name>
</gene>
<sequence>MNDPSQSLMDVLGMQFRHLTADEVVVTMPITSRTHQPYGMLHGGASVALAETAASIGTAAQLDLTREMAVGLEINANHVKAKRDGEVTARAVPVHRGRRTWVWDVRITDEQQQLICIARCTVAIVPKPPGVTIEWPGWSDLKAGPDSAGHQ</sequence>
<dbReference type="SUPFAM" id="SSF54637">
    <property type="entry name" value="Thioesterase/thiol ester dehydrase-isomerase"/>
    <property type="match status" value="1"/>
</dbReference>
<evidence type="ECO:0000259" key="3">
    <source>
        <dbReference type="Pfam" id="PF03061"/>
    </source>
</evidence>